<gene>
    <name evidence="1" type="ORF">C7455_11240</name>
</gene>
<dbReference type="Proteomes" id="UP000245708">
    <property type="component" value="Unassembled WGS sequence"/>
</dbReference>
<organism evidence="1 2">
    <name type="scientific">Roseicyclus mahoneyensis</name>
    <dbReference type="NCBI Taxonomy" id="164332"/>
    <lineage>
        <taxon>Bacteria</taxon>
        <taxon>Pseudomonadati</taxon>
        <taxon>Pseudomonadota</taxon>
        <taxon>Alphaproteobacteria</taxon>
        <taxon>Rhodobacterales</taxon>
        <taxon>Roseobacteraceae</taxon>
        <taxon>Roseicyclus</taxon>
    </lineage>
</organism>
<comment type="caution">
    <text evidence="1">The sequence shown here is derived from an EMBL/GenBank/DDBJ whole genome shotgun (WGS) entry which is preliminary data.</text>
</comment>
<sequence length="106" mass="12213">MSWRVANDYAERRFGAAARKQINMSVADKARDDGSGIWCSKGTIQRYTELGKSTVKRTISGFPTVVVVIKARRRPCKNGLPYGCWRGWRHKRSPQKPVFHLRRPRP</sequence>
<evidence type="ECO:0000313" key="2">
    <source>
        <dbReference type="Proteomes" id="UP000245708"/>
    </source>
</evidence>
<reference evidence="1 2" key="1">
    <citation type="submission" date="2018-05" db="EMBL/GenBank/DDBJ databases">
        <title>Genomic Encyclopedia of Type Strains, Phase IV (KMG-IV): sequencing the most valuable type-strain genomes for metagenomic binning, comparative biology and taxonomic classification.</title>
        <authorList>
            <person name="Goeker M."/>
        </authorList>
    </citation>
    <scope>NUCLEOTIDE SEQUENCE [LARGE SCALE GENOMIC DNA]</scope>
    <source>
        <strain evidence="1 2">DSM 16097</strain>
    </source>
</reference>
<dbReference type="RefSeq" id="WP_245904417.1">
    <property type="nucleotide sequence ID" value="NZ_QGGW01000012.1"/>
</dbReference>
<protein>
    <submittedName>
        <fullName evidence="1">Uncharacterized protein</fullName>
    </submittedName>
</protein>
<keyword evidence="2" id="KW-1185">Reference proteome</keyword>
<proteinExistence type="predicted"/>
<dbReference type="EMBL" id="QGGW01000012">
    <property type="protein sequence ID" value="PWK57314.1"/>
    <property type="molecule type" value="Genomic_DNA"/>
</dbReference>
<evidence type="ECO:0000313" key="1">
    <source>
        <dbReference type="EMBL" id="PWK57314.1"/>
    </source>
</evidence>
<name>A0A316G8U9_9RHOB</name>
<dbReference type="AlphaFoldDB" id="A0A316G8U9"/>
<accession>A0A316G8U9</accession>